<evidence type="ECO:0000256" key="5">
    <source>
        <dbReference type="ARBA" id="ARBA00023004"/>
    </source>
</evidence>
<protein>
    <recommendedName>
        <fullName evidence="9">Geraniol 8-hydroxylase</fullName>
    </recommendedName>
</protein>
<sequence length="274" mass="31781">MAKQILQKHDLSFSNRYTRDAIRAHNQNQVSVIWLPAVTQWRGLRKILNLHMLSTERLDANQQLRCQKVQELITFVHESCQARVAVDIGEAAFRTMLNLTSRTIFSVDLADTSSDTAQEFKELFWSIMEELGKPNLVDYFPVLRKLDPQRIRHRIEIHFRKVFGIFDRMINERLELRRSDDCSTSNDFLDTLLNISQNNSDKIDQTQIKGLLMDIFIAATDTISSTLEWAMTELLRNPETLPKAKTELEQIVGKGRKSVWKRQRCVDACSSQAK</sequence>
<keyword evidence="4" id="KW-0560">Oxidoreductase</keyword>
<dbReference type="EMBL" id="CM018031">
    <property type="protein sequence ID" value="KAA8549855.1"/>
    <property type="molecule type" value="Genomic_DNA"/>
</dbReference>
<dbReference type="Pfam" id="PF00067">
    <property type="entry name" value="p450"/>
    <property type="match status" value="1"/>
</dbReference>
<name>A0A5J5C3D5_9ASTE</name>
<evidence type="ECO:0000256" key="2">
    <source>
        <dbReference type="ARBA" id="ARBA00022617"/>
    </source>
</evidence>
<dbReference type="GO" id="GO:0020037">
    <property type="term" value="F:heme binding"/>
    <property type="evidence" value="ECO:0007669"/>
    <property type="project" value="InterPro"/>
</dbReference>
<comment type="similarity">
    <text evidence="1">Belongs to the cytochrome P450 family.</text>
</comment>
<keyword evidence="8" id="KW-1185">Reference proteome</keyword>
<evidence type="ECO:0000313" key="8">
    <source>
        <dbReference type="Proteomes" id="UP000325577"/>
    </source>
</evidence>
<evidence type="ECO:0008006" key="9">
    <source>
        <dbReference type="Google" id="ProtNLM"/>
    </source>
</evidence>
<dbReference type="InterPro" id="IPR001128">
    <property type="entry name" value="Cyt_P450"/>
</dbReference>
<evidence type="ECO:0000313" key="7">
    <source>
        <dbReference type="EMBL" id="KAA8549855.1"/>
    </source>
</evidence>
<dbReference type="PANTHER" id="PTHR47950">
    <property type="entry name" value="CYTOCHROME P450, FAMILY 76, SUBFAMILY C, POLYPEPTIDE 5-RELATED"/>
    <property type="match status" value="1"/>
</dbReference>
<evidence type="ECO:0000256" key="6">
    <source>
        <dbReference type="ARBA" id="ARBA00023033"/>
    </source>
</evidence>
<dbReference type="PANTHER" id="PTHR47950:SF4">
    <property type="entry name" value="GERANIOL 8-HYDROXYLASE-LIKE"/>
    <property type="match status" value="1"/>
</dbReference>
<keyword evidence="2" id="KW-0349">Heme</keyword>
<dbReference type="GO" id="GO:0016705">
    <property type="term" value="F:oxidoreductase activity, acting on paired donors, with incorporation or reduction of molecular oxygen"/>
    <property type="evidence" value="ECO:0007669"/>
    <property type="project" value="InterPro"/>
</dbReference>
<evidence type="ECO:0000256" key="3">
    <source>
        <dbReference type="ARBA" id="ARBA00022723"/>
    </source>
</evidence>
<dbReference type="InterPro" id="IPR002401">
    <property type="entry name" value="Cyt_P450_E_grp-I"/>
</dbReference>
<dbReference type="AlphaFoldDB" id="A0A5J5C3D5"/>
<dbReference type="SUPFAM" id="SSF48264">
    <property type="entry name" value="Cytochrome P450"/>
    <property type="match status" value="1"/>
</dbReference>
<organism evidence="7 8">
    <name type="scientific">Nyssa sinensis</name>
    <dbReference type="NCBI Taxonomy" id="561372"/>
    <lineage>
        <taxon>Eukaryota</taxon>
        <taxon>Viridiplantae</taxon>
        <taxon>Streptophyta</taxon>
        <taxon>Embryophyta</taxon>
        <taxon>Tracheophyta</taxon>
        <taxon>Spermatophyta</taxon>
        <taxon>Magnoliopsida</taxon>
        <taxon>eudicotyledons</taxon>
        <taxon>Gunneridae</taxon>
        <taxon>Pentapetalae</taxon>
        <taxon>asterids</taxon>
        <taxon>Cornales</taxon>
        <taxon>Nyssaceae</taxon>
        <taxon>Nyssa</taxon>
    </lineage>
</organism>
<dbReference type="PRINTS" id="PR00463">
    <property type="entry name" value="EP450I"/>
</dbReference>
<dbReference type="Proteomes" id="UP000325577">
    <property type="component" value="Linkage Group LG0"/>
</dbReference>
<keyword evidence="6" id="KW-0503">Monooxygenase</keyword>
<evidence type="ECO:0000256" key="1">
    <source>
        <dbReference type="ARBA" id="ARBA00010617"/>
    </source>
</evidence>
<dbReference type="InterPro" id="IPR036396">
    <property type="entry name" value="Cyt_P450_sf"/>
</dbReference>
<dbReference type="GO" id="GO:0004497">
    <property type="term" value="F:monooxygenase activity"/>
    <property type="evidence" value="ECO:0007669"/>
    <property type="project" value="UniProtKB-KW"/>
</dbReference>
<dbReference type="GO" id="GO:0005506">
    <property type="term" value="F:iron ion binding"/>
    <property type="evidence" value="ECO:0007669"/>
    <property type="project" value="InterPro"/>
</dbReference>
<dbReference type="OrthoDB" id="1728466at2759"/>
<gene>
    <name evidence="7" type="ORF">F0562_001539</name>
</gene>
<dbReference type="Gene3D" id="1.10.630.10">
    <property type="entry name" value="Cytochrome P450"/>
    <property type="match status" value="1"/>
</dbReference>
<accession>A0A5J5C3D5</accession>
<keyword evidence="3" id="KW-0479">Metal-binding</keyword>
<keyword evidence="5" id="KW-0408">Iron</keyword>
<reference evidence="7 8" key="1">
    <citation type="submission" date="2019-09" db="EMBL/GenBank/DDBJ databases">
        <title>A chromosome-level genome assembly of the Chinese tupelo Nyssa sinensis.</title>
        <authorList>
            <person name="Yang X."/>
            <person name="Kang M."/>
            <person name="Yang Y."/>
            <person name="Xiong H."/>
            <person name="Wang M."/>
            <person name="Zhang Z."/>
            <person name="Wang Z."/>
            <person name="Wu H."/>
            <person name="Ma T."/>
            <person name="Liu J."/>
            <person name="Xi Z."/>
        </authorList>
    </citation>
    <scope>NUCLEOTIDE SEQUENCE [LARGE SCALE GENOMIC DNA]</scope>
    <source>
        <strain evidence="7">J267</strain>
        <tissue evidence="7">Leaf</tissue>
    </source>
</reference>
<proteinExistence type="inferred from homology"/>
<evidence type="ECO:0000256" key="4">
    <source>
        <dbReference type="ARBA" id="ARBA00023002"/>
    </source>
</evidence>